<organism evidence="5 6">
    <name type="scientific">Rhizobium alvei</name>
    <dbReference type="NCBI Taxonomy" id="1132659"/>
    <lineage>
        <taxon>Bacteria</taxon>
        <taxon>Pseudomonadati</taxon>
        <taxon>Pseudomonadota</taxon>
        <taxon>Alphaproteobacteria</taxon>
        <taxon>Hyphomicrobiales</taxon>
        <taxon>Rhizobiaceae</taxon>
        <taxon>Rhizobium/Agrobacterium group</taxon>
        <taxon>Rhizobium</taxon>
    </lineage>
</organism>
<comment type="function">
    <text evidence="1">Hydrolyzes indole-3-acetamide (IAM) into indole-3-acetic acid (IAA).</text>
</comment>
<dbReference type="PANTHER" id="PTHR11895:SF7">
    <property type="entry name" value="GLUTAMYL-TRNA(GLN) AMIDOTRANSFERASE SUBUNIT A, MITOCHONDRIAL"/>
    <property type="match status" value="1"/>
</dbReference>
<dbReference type="InterPro" id="IPR023631">
    <property type="entry name" value="Amidase_dom"/>
</dbReference>
<sequence length="470" mass="48697">MQQDATELAQAIRTGRLTSLEAMEASLAAIDRRADLGAVTYCDPELGRAGASAMDLERAREPDSFAQRPFGGVPTLAKDLGGPFRGLPVAAGSRMIDRQSGLPDSELAQRFRDSGLIPFGLTTVPELGLSLASEPMAGPICRNPLDPSRTPGGSSGGSAAAVAAGLVAIAHATDAGGSIRVPAACCGLVGLKPSRGIMPGGPNFGNHLGGIASELAVTRSVRDAATAFACLAGNVQGPGPEPSLISMPDGVLKIGLLCETGTDFPTESQRSEAVLAAARSLEAAGHRLTPLDWSQFAAMQSASGRIFGDIIAANLALALKSPALDETLAEPLTRAFLERGRALSAAMLWNSLNAAVLVSRDLWQLFQSVDVILAPMLSGPPLPIGSFPSDHADPELQLKRMSAFAPLAALANIAGFPAITLPFGADADGLPLPVQMIAPFGHEPLLLALAERLEREERWQHPFPIAGLDA</sequence>
<dbReference type="PANTHER" id="PTHR11895">
    <property type="entry name" value="TRANSAMIDASE"/>
    <property type="match status" value="1"/>
</dbReference>
<dbReference type="PROSITE" id="PS00571">
    <property type="entry name" value="AMIDASES"/>
    <property type="match status" value="1"/>
</dbReference>
<reference evidence="5" key="2">
    <citation type="submission" date="2023-07" db="EMBL/GenBank/DDBJ databases">
        <authorList>
            <person name="Shen H."/>
        </authorList>
    </citation>
    <scope>NUCLEOTIDE SEQUENCE</scope>
    <source>
        <strain evidence="5">TNR-22</strain>
    </source>
</reference>
<evidence type="ECO:0000256" key="1">
    <source>
        <dbReference type="ARBA" id="ARBA00003871"/>
    </source>
</evidence>
<dbReference type="InterPro" id="IPR020556">
    <property type="entry name" value="Amidase_CS"/>
</dbReference>
<comment type="similarity">
    <text evidence="2">Belongs to the amidase family.</text>
</comment>
<keyword evidence="6" id="KW-1185">Reference proteome</keyword>
<gene>
    <name evidence="5" type="ORF">Q4481_20700</name>
</gene>
<proteinExistence type="inferred from homology"/>
<reference evidence="5" key="1">
    <citation type="journal article" date="2015" name="Int. J. Syst. Evol. Microbiol.">
        <title>Rhizobium alvei sp. nov., isolated from a freshwater river.</title>
        <authorList>
            <person name="Sheu S.Y."/>
            <person name="Huang H.W."/>
            <person name="Young C.C."/>
            <person name="Chen W.M."/>
        </authorList>
    </citation>
    <scope>NUCLEOTIDE SEQUENCE</scope>
    <source>
        <strain evidence="5">TNR-22</strain>
    </source>
</reference>
<dbReference type="SUPFAM" id="SSF75304">
    <property type="entry name" value="Amidase signature (AS) enzymes"/>
    <property type="match status" value="1"/>
</dbReference>
<accession>A0ABT8YRL9</accession>
<evidence type="ECO:0000256" key="2">
    <source>
        <dbReference type="ARBA" id="ARBA00009199"/>
    </source>
</evidence>
<dbReference type="EMBL" id="JAUOZU010000017">
    <property type="protein sequence ID" value="MDO6966379.1"/>
    <property type="molecule type" value="Genomic_DNA"/>
</dbReference>
<dbReference type="Gene3D" id="3.90.1300.10">
    <property type="entry name" value="Amidase signature (AS) domain"/>
    <property type="match status" value="1"/>
</dbReference>
<protein>
    <recommendedName>
        <fullName evidence="3">Indoleacetamide hydrolase</fullName>
    </recommendedName>
</protein>
<name>A0ABT8YRL9_9HYPH</name>
<evidence type="ECO:0000256" key="3">
    <source>
        <dbReference type="ARBA" id="ARBA00021874"/>
    </source>
</evidence>
<evidence type="ECO:0000313" key="6">
    <source>
        <dbReference type="Proteomes" id="UP001174932"/>
    </source>
</evidence>
<evidence type="ECO:0000259" key="4">
    <source>
        <dbReference type="Pfam" id="PF01425"/>
    </source>
</evidence>
<dbReference type="InterPro" id="IPR036928">
    <property type="entry name" value="AS_sf"/>
</dbReference>
<dbReference type="RefSeq" id="WP_304378300.1">
    <property type="nucleotide sequence ID" value="NZ_JAUOZU010000017.1"/>
</dbReference>
<comment type="caution">
    <text evidence="5">The sequence shown here is derived from an EMBL/GenBank/DDBJ whole genome shotgun (WGS) entry which is preliminary data.</text>
</comment>
<evidence type="ECO:0000313" key="5">
    <source>
        <dbReference type="EMBL" id="MDO6966379.1"/>
    </source>
</evidence>
<dbReference type="Pfam" id="PF01425">
    <property type="entry name" value="Amidase"/>
    <property type="match status" value="1"/>
</dbReference>
<dbReference type="InterPro" id="IPR000120">
    <property type="entry name" value="Amidase"/>
</dbReference>
<dbReference type="Proteomes" id="UP001174932">
    <property type="component" value="Unassembled WGS sequence"/>
</dbReference>
<feature type="domain" description="Amidase" evidence="4">
    <location>
        <begin position="21"/>
        <end position="447"/>
    </location>
</feature>